<sequence>MALRAARRLARRGAAPLATAPPPGGTRAALSTRSLPDYNTPVDTAKIKLSRPKPVKRKPARGDWQGLKDLRARLAAEGSLVDDTLNDMKNDKDFQLTAKKLRESGQRKLTLEEKQRRRRCLEELGAPEFTEHLLQQAGCDGTRFATEVLQLNIGLYCNQACNHCHVESSPRRHEAMSSDVADKCLDILVNSPSVTTLDITGGAPELQPEFRRIVRRCRELRPDVDIIDRCNLTVLAEPGQEDLADFLADHAVHVVASLPCYSDKNVNMQRGRGVFARSIEGLRRLNEVGYGRELKLDLVYNPLGAFLPPPQDALQTKYAEELQQHFGVSFNELFTMTNMPIKRFADFLSRRGELGDYLDLLVRNFNHETAPNLMCRTTLSVNWDGRVYDCDFNQQLDLPLGSGKSVFDLTSTEDVRDARIKFDNHCYGCTAGMGSS</sequence>
<keyword evidence="2" id="KW-0479">Metal-binding</keyword>
<dbReference type="PANTHER" id="PTHR43728:SF1">
    <property type="entry name" value="FE-S OXIDOREDUCTASE"/>
    <property type="match status" value="1"/>
</dbReference>
<gene>
    <name evidence="8" type="ORF">PECAL_2P10140</name>
</gene>
<dbReference type="Pfam" id="PF12345">
    <property type="entry name" value="DUF3641"/>
    <property type="match status" value="1"/>
</dbReference>
<dbReference type="CDD" id="cd01335">
    <property type="entry name" value="Radical_SAM"/>
    <property type="match status" value="1"/>
</dbReference>
<dbReference type="SFLD" id="SFLDG01067">
    <property type="entry name" value="SPASM/twitch_domain_containing"/>
    <property type="match status" value="1"/>
</dbReference>
<feature type="domain" description="Arsenosugar biosynthesis radical SAM protein ArsS-like C-terminal" evidence="7">
    <location>
        <begin position="307"/>
        <end position="436"/>
    </location>
</feature>
<dbReference type="SUPFAM" id="SSF102114">
    <property type="entry name" value="Radical SAM enzymes"/>
    <property type="match status" value="1"/>
</dbReference>
<dbReference type="InterPro" id="IPR007197">
    <property type="entry name" value="rSAM"/>
</dbReference>
<dbReference type="Pfam" id="PF04055">
    <property type="entry name" value="Radical_SAM"/>
    <property type="match status" value="1"/>
</dbReference>
<evidence type="ECO:0000256" key="2">
    <source>
        <dbReference type="ARBA" id="ARBA00022723"/>
    </source>
</evidence>
<evidence type="ECO:0000256" key="1">
    <source>
        <dbReference type="ARBA" id="ARBA00022691"/>
    </source>
</evidence>
<keyword evidence="4" id="KW-0411">Iron-sulfur</keyword>
<keyword evidence="1" id="KW-0949">S-adenosyl-L-methionine</keyword>
<dbReference type="Gene3D" id="3.20.20.70">
    <property type="entry name" value="Aldolase class I"/>
    <property type="match status" value="1"/>
</dbReference>
<evidence type="ECO:0000313" key="9">
    <source>
        <dbReference type="Proteomes" id="UP000789595"/>
    </source>
</evidence>
<feature type="region of interest" description="Disordered" evidence="5">
    <location>
        <begin position="1"/>
        <end position="44"/>
    </location>
</feature>
<dbReference type="InterPro" id="IPR058240">
    <property type="entry name" value="rSAM_sf"/>
</dbReference>
<dbReference type="EMBL" id="CAKKNE010000002">
    <property type="protein sequence ID" value="CAH0367967.1"/>
    <property type="molecule type" value="Genomic_DNA"/>
</dbReference>
<dbReference type="PANTHER" id="PTHR43728">
    <property type="entry name" value="SLR0304 PROTEIN"/>
    <property type="match status" value="1"/>
</dbReference>
<evidence type="ECO:0000259" key="6">
    <source>
        <dbReference type="Pfam" id="PF04055"/>
    </source>
</evidence>
<comment type="caution">
    <text evidence="8">The sequence shown here is derived from an EMBL/GenBank/DDBJ whole genome shotgun (WGS) entry which is preliminary data.</text>
</comment>
<feature type="compositionally biased region" description="Basic residues" evidence="5">
    <location>
        <begin position="1"/>
        <end position="11"/>
    </location>
</feature>
<dbReference type="InterPro" id="IPR013785">
    <property type="entry name" value="Aldolase_TIM"/>
</dbReference>
<proteinExistence type="predicted"/>
<accession>A0A8J2SJC1</accession>
<evidence type="ECO:0000256" key="4">
    <source>
        <dbReference type="ARBA" id="ARBA00023014"/>
    </source>
</evidence>
<reference evidence="8" key="1">
    <citation type="submission" date="2021-11" db="EMBL/GenBank/DDBJ databases">
        <authorList>
            <consortium name="Genoscope - CEA"/>
            <person name="William W."/>
        </authorList>
    </citation>
    <scope>NUCLEOTIDE SEQUENCE</scope>
</reference>
<dbReference type="Proteomes" id="UP000789595">
    <property type="component" value="Unassembled WGS sequence"/>
</dbReference>
<dbReference type="GO" id="GO:0051536">
    <property type="term" value="F:iron-sulfur cluster binding"/>
    <property type="evidence" value="ECO:0007669"/>
    <property type="project" value="UniProtKB-KW"/>
</dbReference>
<organism evidence="8 9">
    <name type="scientific">Pelagomonas calceolata</name>
    <dbReference type="NCBI Taxonomy" id="35677"/>
    <lineage>
        <taxon>Eukaryota</taxon>
        <taxon>Sar</taxon>
        <taxon>Stramenopiles</taxon>
        <taxon>Ochrophyta</taxon>
        <taxon>Pelagophyceae</taxon>
        <taxon>Pelagomonadales</taxon>
        <taxon>Pelagomonadaceae</taxon>
        <taxon>Pelagomonas</taxon>
    </lineage>
</organism>
<dbReference type="AlphaFoldDB" id="A0A8J2SJC1"/>
<evidence type="ECO:0000313" key="8">
    <source>
        <dbReference type="EMBL" id="CAH0367967.1"/>
    </source>
</evidence>
<dbReference type="SFLD" id="SFLDS00029">
    <property type="entry name" value="Radical_SAM"/>
    <property type="match status" value="1"/>
</dbReference>
<evidence type="ECO:0000256" key="3">
    <source>
        <dbReference type="ARBA" id="ARBA00023004"/>
    </source>
</evidence>
<evidence type="ECO:0000259" key="7">
    <source>
        <dbReference type="Pfam" id="PF12345"/>
    </source>
</evidence>
<evidence type="ECO:0000256" key="5">
    <source>
        <dbReference type="SAM" id="MobiDB-lite"/>
    </source>
</evidence>
<dbReference type="GO" id="GO:0003824">
    <property type="term" value="F:catalytic activity"/>
    <property type="evidence" value="ECO:0007669"/>
    <property type="project" value="InterPro"/>
</dbReference>
<keyword evidence="9" id="KW-1185">Reference proteome</keyword>
<evidence type="ECO:0008006" key="10">
    <source>
        <dbReference type="Google" id="ProtNLM"/>
    </source>
</evidence>
<keyword evidence="3" id="KW-0408">Iron</keyword>
<feature type="domain" description="Radical SAM core" evidence="6">
    <location>
        <begin position="152"/>
        <end position="291"/>
    </location>
</feature>
<dbReference type="GO" id="GO:0046872">
    <property type="term" value="F:metal ion binding"/>
    <property type="evidence" value="ECO:0007669"/>
    <property type="project" value="UniProtKB-KW"/>
</dbReference>
<name>A0A8J2SJC1_9STRA</name>
<protein>
    <recommendedName>
        <fullName evidence="10">Radical SAM core domain-containing protein</fullName>
    </recommendedName>
</protein>
<dbReference type="OrthoDB" id="418407at2759"/>
<dbReference type="InterPro" id="IPR026351">
    <property type="entry name" value="rSAM_ArsS-like"/>
</dbReference>
<dbReference type="NCBIfam" id="TIGR04167">
    <property type="entry name" value="rSAM_SeCys"/>
    <property type="match status" value="1"/>
</dbReference>
<dbReference type="InterPro" id="IPR024521">
    <property type="entry name" value="ArsS-like_C"/>
</dbReference>